<keyword evidence="2" id="KW-1185">Reference proteome</keyword>
<feature type="non-terminal residue" evidence="1">
    <location>
        <position position="62"/>
    </location>
</feature>
<gene>
    <name evidence="1" type="ORF">CRM22_001509</name>
</gene>
<evidence type="ECO:0000313" key="1">
    <source>
        <dbReference type="EMBL" id="TGZ73454.1"/>
    </source>
</evidence>
<evidence type="ECO:0000313" key="2">
    <source>
        <dbReference type="Proteomes" id="UP000308267"/>
    </source>
</evidence>
<name>A0A4V3SGR8_OPIFE</name>
<protein>
    <submittedName>
        <fullName evidence="1">Uncharacterized protein</fullName>
    </submittedName>
</protein>
<reference evidence="1 2" key="1">
    <citation type="journal article" date="2019" name="BMC Genomics">
        <title>New insights from Opisthorchis felineus genome: update on genomics of the epidemiologically important liver flukes.</title>
        <authorList>
            <person name="Ershov N.I."/>
            <person name="Mordvinov V.A."/>
            <person name="Prokhortchouk E.B."/>
            <person name="Pakharukova M.Y."/>
            <person name="Gunbin K.V."/>
            <person name="Ustyantsev K."/>
            <person name="Genaev M.A."/>
            <person name="Blinov A.G."/>
            <person name="Mazur A."/>
            <person name="Boulygina E."/>
            <person name="Tsygankova S."/>
            <person name="Khrameeva E."/>
            <person name="Chekanov N."/>
            <person name="Fan G."/>
            <person name="Xiao A."/>
            <person name="Zhang H."/>
            <person name="Xu X."/>
            <person name="Yang H."/>
            <person name="Solovyev V."/>
            <person name="Lee S.M."/>
            <person name="Liu X."/>
            <person name="Afonnikov D.A."/>
            <person name="Skryabin K.G."/>
        </authorList>
    </citation>
    <scope>NUCLEOTIDE SEQUENCE [LARGE SCALE GENOMIC DNA]</scope>
    <source>
        <strain evidence="1">AK-0245</strain>
        <tissue evidence="1">Whole organism</tissue>
    </source>
</reference>
<dbReference type="EMBL" id="SJOL01002698">
    <property type="protein sequence ID" value="TGZ73454.1"/>
    <property type="molecule type" value="Genomic_DNA"/>
</dbReference>
<sequence>CSRHTNERVATTHRSSDAIACNSEEAFSANSPSLANEPMVTLDTNVPLKHIYPPLNRLSSNQ</sequence>
<accession>A0A4V3SGR8</accession>
<dbReference type="AlphaFoldDB" id="A0A4V3SGR8"/>
<feature type="non-terminal residue" evidence="1">
    <location>
        <position position="1"/>
    </location>
</feature>
<dbReference type="Proteomes" id="UP000308267">
    <property type="component" value="Unassembled WGS sequence"/>
</dbReference>
<organism evidence="1 2">
    <name type="scientific">Opisthorchis felineus</name>
    <dbReference type="NCBI Taxonomy" id="147828"/>
    <lineage>
        <taxon>Eukaryota</taxon>
        <taxon>Metazoa</taxon>
        <taxon>Spiralia</taxon>
        <taxon>Lophotrochozoa</taxon>
        <taxon>Platyhelminthes</taxon>
        <taxon>Trematoda</taxon>
        <taxon>Digenea</taxon>
        <taxon>Opisthorchiida</taxon>
        <taxon>Opisthorchiata</taxon>
        <taxon>Opisthorchiidae</taxon>
        <taxon>Opisthorchis</taxon>
    </lineage>
</organism>
<proteinExistence type="predicted"/>
<comment type="caution">
    <text evidence="1">The sequence shown here is derived from an EMBL/GenBank/DDBJ whole genome shotgun (WGS) entry which is preliminary data.</text>
</comment>